<evidence type="ECO:0000256" key="7">
    <source>
        <dbReference type="RuleBase" id="RU363037"/>
    </source>
</evidence>
<accession>D5EM82</accession>
<dbReference type="GO" id="GO:0005524">
    <property type="term" value="F:ATP binding"/>
    <property type="evidence" value="ECO:0007669"/>
    <property type="project" value="UniProtKB-KW"/>
</dbReference>
<dbReference type="PRINTS" id="PR00987">
    <property type="entry name" value="TRNASYNTHGLU"/>
</dbReference>
<evidence type="ECO:0000256" key="6">
    <source>
        <dbReference type="ARBA" id="ARBA00023146"/>
    </source>
</evidence>
<gene>
    <name evidence="9" type="ordered locus">Caka_2225</name>
</gene>
<comment type="similarity">
    <text evidence="7">Belongs to the class-I aminoacyl-tRNA synthetase family.</text>
</comment>
<proteinExistence type="inferred from homology"/>
<dbReference type="AlphaFoldDB" id="D5EM82"/>
<name>D5EM82_CORAD</name>
<dbReference type="PANTHER" id="PTHR43311">
    <property type="entry name" value="GLUTAMATE--TRNA LIGASE"/>
    <property type="match status" value="1"/>
</dbReference>
<dbReference type="GO" id="GO:0004818">
    <property type="term" value="F:glutamate-tRNA ligase activity"/>
    <property type="evidence" value="ECO:0007669"/>
    <property type="project" value="UniProtKB-EC"/>
</dbReference>
<dbReference type="InterPro" id="IPR049940">
    <property type="entry name" value="GluQ/Sye"/>
</dbReference>
<dbReference type="PROSITE" id="PS00178">
    <property type="entry name" value="AA_TRNA_LIGASE_I"/>
    <property type="match status" value="1"/>
</dbReference>
<organism evidence="9 10">
    <name type="scientific">Coraliomargarita akajimensis (strain DSM 45221 / IAM 15411 / JCM 23193 / KCTC 12865 / 04OKA010-24)</name>
    <dbReference type="NCBI Taxonomy" id="583355"/>
    <lineage>
        <taxon>Bacteria</taxon>
        <taxon>Pseudomonadati</taxon>
        <taxon>Verrucomicrobiota</taxon>
        <taxon>Opitutia</taxon>
        <taxon>Puniceicoccales</taxon>
        <taxon>Coraliomargaritaceae</taxon>
        <taxon>Coraliomargarita</taxon>
    </lineage>
</organism>
<reference evidence="9 10" key="1">
    <citation type="journal article" date="2010" name="Stand. Genomic Sci.">
        <title>Complete genome sequence of Coraliomargarita akajimensis type strain (04OKA010-24).</title>
        <authorList>
            <person name="Mavromatis K."/>
            <person name="Abt B."/>
            <person name="Brambilla E."/>
            <person name="Lapidus A."/>
            <person name="Copeland A."/>
            <person name="Deshpande S."/>
            <person name="Nolan M."/>
            <person name="Lucas S."/>
            <person name="Tice H."/>
            <person name="Cheng J.F."/>
            <person name="Han C."/>
            <person name="Detter J.C."/>
            <person name="Woyke T."/>
            <person name="Goodwin L."/>
            <person name="Pitluck S."/>
            <person name="Held B."/>
            <person name="Brettin T."/>
            <person name="Tapia R."/>
            <person name="Ivanova N."/>
            <person name="Mikhailova N."/>
            <person name="Pati A."/>
            <person name="Liolios K."/>
            <person name="Chen A."/>
            <person name="Palaniappan K."/>
            <person name="Land M."/>
            <person name="Hauser L."/>
            <person name="Chang Y.J."/>
            <person name="Jeffries C.D."/>
            <person name="Rohde M."/>
            <person name="Goker M."/>
            <person name="Bristow J."/>
            <person name="Eisen J.A."/>
            <person name="Markowitz V."/>
            <person name="Hugenholtz P."/>
            <person name="Klenk H.P."/>
            <person name="Kyrpides N.C."/>
        </authorList>
    </citation>
    <scope>NUCLEOTIDE SEQUENCE [LARGE SCALE GENOMIC DNA]</scope>
    <source>
        <strain evidence="10">DSM 45221 / IAM 15411 / JCM 23193 / KCTC 12865</strain>
    </source>
</reference>
<dbReference type="InterPro" id="IPR020058">
    <property type="entry name" value="Glu/Gln-tRNA-synth_Ib_cat-dom"/>
</dbReference>
<keyword evidence="7" id="KW-0648">Protein biosynthesis</keyword>
<dbReference type="InterPro" id="IPR000924">
    <property type="entry name" value="Glu/Gln-tRNA-synth"/>
</dbReference>
<evidence type="ECO:0000256" key="2">
    <source>
        <dbReference type="ARBA" id="ARBA00022723"/>
    </source>
</evidence>
<dbReference type="Pfam" id="PF00749">
    <property type="entry name" value="tRNA-synt_1c"/>
    <property type="match status" value="1"/>
</dbReference>
<evidence type="ECO:0000313" key="10">
    <source>
        <dbReference type="Proteomes" id="UP000000925"/>
    </source>
</evidence>
<protein>
    <submittedName>
        <fullName evidence="9">Glutamate--tRNA ligase</fullName>
        <ecNumber evidence="9">6.1.1.17</ecNumber>
    </submittedName>
</protein>
<keyword evidence="5 7" id="KW-0067">ATP-binding</keyword>
<keyword evidence="1 7" id="KW-0436">Ligase</keyword>
<dbReference type="EC" id="6.1.1.17" evidence="9"/>
<dbReference type="GO" id="GO:0006424">
    <property type="term" value="P:glutamyl-tRNA aminoacylation"/>
    <property type="evidence" value="ECO:0007669"/>
    <property type="project" value="TreeGrafter"/>
</dbReference>
<keyword evidence="6 7" id="KW-0030">Aminoacyl-tRNA synthetase</keyword>
<dbReference type="Proteomes" id="UP000000925">
    <property type="component" value="Chromosome"/>
</dbReference>
<dbReference type="SUPFAM" id="SSF52374">
    <property type="entry name" value="Nucleotidylyl transferase"/>
    <property type="match status" value="1"/>
</dbReference>
<evidence type="ECO:0000256" key="3">
    <source>
        <dbReference type="ARBA" id="ARBA00022741"/>
    </source>
</evidence>
<keyword evidence="2" id="KW-0479">Metal-binding</keyword>
<sequence length="287" mass="32580">MASKYRGRIAPTPTGYLHLGHARTFWIAMERAQEAGGQLLYREENLDPQRCKDDYAQAAIDDLKWFGCSWKEGPDQGGSFGPYRQSDRTELFLNAWERLKDQGFIYPCDKSRKDVAAAAQAPHSEDDAEPIYPEAWRPPLGVGQDADSPGSINWRFRVPEDRKIVFDDGRLGPCAFECQRDFGDFLVWRKDGVPAYELAVVVDDAAMQVTEVVRGEDLLISTARQLLIYEALGLQAPEFYHTPLMCDMGGQRLAKRHRSLSLRELREAGHNPATLRQSEDWWSGLED</sequence>
<dbReference type="eggNOG" id="COG0008">
    <property type="taxonomic scope" value="Bacteria"/>
</dbReference>
<dbReference type="Gene3D" id="3.40.50.620">
    <property type="entry name" value="HUPs"/>
    <property type="match status" value="1"/>
</dbReference>
<evidence type="ECO:0000256" key="1">
    <source>
        <dbReference type="ARBA" id="ARBA00022598"/>
    </source>
</evidence>
<dbReference type="EMBL" id="CP001998">
    <property type="protein sequence ID" value="ADE55242.1"/>
    <property type="molecule type" value="Genomic_DNA"/>
</dbReference>
<keyword evidence="3 7" id="KW-0547">Nucleotide-binding</keyword>
<dbReference type="HOGENOM" id="CLU_015768_0_3_0"/>
<dbReference type="KEGG" id="caa:Caka_2225"/>
<dbReference type="RefSeq" id="WP_013043964.1">
    <property type="nucleotide sequence ID" value="NC_014008.1"/>
</dbReference>
<keyword evidence="4" id="KW-0862">Zinc</keyword>
<evidence type="ECO:0000256" key="5">
    <source>
        <dbReference type="ARBA" id="ARBA00022840"/>
    </source>
</evidence>
<dbReference type="InterPro" id="IPR014729">
    <property type="entry name" value="Rossmann-like_a/b/a_fold"/>
</dbReference>
<evidence type="ECO:0000313" key="9">
    <source>
        <dbReference type="EMBL" id="ADE55242.1"/>
    </source>
</evidence>
<keyword evidence="10" id="KW-1185">Reference proteome</keyword>
<evidence type="ECO:0000259" key="8">
    <source>
        <dbReference type="Pfam" id="PF00749"/>
    </source>
</evidence>
<dbReference type="OrthoDB" id="9807503at2"/>
<dbReference type="PANTHER" id="PTHR43311:SF1">
    <property type="entry name" value="GLUTAMYL-Q TRNA(ASP) SYNTHETASE"/>
    <property type="match status" value="1"/>
</dbReference>
<dbReference type="GO" id="GO:0005829">
    <property type="term" value="C:cytosol"/>
    <property type="evidence" value="ECO:0007669"/>
    <property type="project" value="TreeGrafter"/>
</dbReference>
<evidence type="ECO:0000256" key="4">
    <source>
        <dbReference type="ARBA" id="ARBA00022833"/>
    </source>
</evidence>
<dbReference type="InterPro" id="IPR001412">
    <property type="entry name" value="aa-tRNA-synth_I_CS"/>
</dbReference>
<dbReference type="STRING" id="583355.Caka_2225"/>
<feature type="domain" description="Glutamyl/glutaminyl-tRNA synthetase class Ib catalytic" evidence="8">
    <location>
        <begin position="6"/>
        <end position="275"/>
    </location>
</feature>